<gene>
    <name evidence="1" type="ORF">AMD01_01015</name>
</gene>
<comment type="caution">
    <text evidence="1">The sequence shown here is derived from an EMBL/GenBank/DDBJ whole genome shotgun (WGS) entry which is preliminary data.</text>
</comment>
<evidence type="ECO:0000313" key="2">
    <source>
        <dbReference type="Proteomes" id="UP000037558"/>
    </source>
</evidence>
<name>A0A0M0LI35_9BACI</name>
<sequence>MQSFYMIGIQVFLILGIIGIIVSGLLLETWTSEPGKRVNVHAETIPYAAVRSKIALYAGLSGLGSLVLATFIYLLHR</sequence>
<proteinExistence type="predicted"/>
<dbReference type="Proteomes" id="UP000037558">
    <property type="component" value="Unassembled WGS sequence"/>
</dbReference>
<dbReference type="PATRIC" id="fig|284581.3.peg.450"/>
<dbReference type="EMBL" id="LILC01000002">
    <property type="protein sequence ID" value="KOO50368.1"/>
    <property type="molecule type" value="Genomic_DNA"/>
</dbReference>
<evidence type="ECO:0000313" key="1">
    <source>
        <dbReference type="EMBL" id="KOO50368.1"/>
    </source>
</evidence>
<protein>
    <submittedName>
        <fullName evidence="1">Uncharacterized protein</fullName>
    </submittedName>
</protein>
<dbReference type="AlphaFoldDB" id="A0A0M0LI35"/>
<accession>A0A0M0LI35</accession>
<keyword evidence="2" id="KW-1185">Reference proteome</keyword>
<organism evidence="1 2">
    <name type="scientific">Priestia koreensis</name>
    <dbReference type="NCBI Taxonomy" id="284581"/>
    <lineage>
        <taxon>Bacteria</taxon>
        <taxon>Bacillati</taxon>
        <taxon>Bacillota</taxon>
        <taxon>Bacilli</taxon>
        <taxon>Bacillales</taxon>
        <taxon>Bacillaceae</taxon>
        <taxon>Priestia</taxon>
    </lineage>
</organism>
<reference evidence="2" key="1">
    <citation type="submission" date="2015-08" db="EMBL/GenBank/DDBJ databases">
        <title>Fjat-14210 dsm16467.</title>
        <authorList>
            <person name="Liu B."/>
            <person name="Wang J."/>
            <person name="Zhu Y."/>
            <person name="Liu G."/>
            <person name="Chen Q."/>
            <person name="Chen Z."/>
            <person name="Lan J."/>
            <person name="Che J."/>
            <person name="Ge C."/>
            <person name="Shi H."/>
            <person name="Pan Z."/>
            <person name="Liu X."/>
        </authorList>
    </citation>
    <scope>NUCLEOTIDE SEQUENCE [LARGE SCALE GENOMIC DNA]</scope>
    <source>
        <strain evidence="2">DSM 16467</strain>
    </source>
</reference>
<dbReference type="STRING" id="284581.AMD01_01015"/>